<dbReference type="Pfam" id="PF03662">
    <property type="entry name" value="Glyco_hydro_79n"/>
    <property type="match status" value="1"/>
</dbReference>
<organism evidence="1 2">
    <name type="scientific">Taxus chinensis</name>
    <name type="common">Chinese yew</name>
    <name type="synonym">Taxus wallichiana var. chinensis</name>
    <dbReference type="NCBI Taxonomy" id="29808"/>
    <lineage>
        <taxon>Eukaryota</taxon>
        <taxon>Viridiplantae</taxon>
        <taxon>Streptophyta</taxon>
        <taxon>Embryophyta</taxon>
        <taxon>Tracheophyta</taxon>
        <taxon>Spermatophyta</taxon>
        <taxon>Pinopsida</taxon>
        <taxon>Pinidae</taxon>
        <taxon>Conifers II</taxon>
        <taxon>Cupressales</taxon>
        <taxon>Taxaceae</taxon>
        <taxon>Taxus</taxon>
    </lineage>
</organism>
<sequence>FDPLKIRLRATSQDKAIYDVGDLKQPCHPFLNNVSVMFGFMDGCLPMSRWDALNLFFRKTGAVIAFRLNALNGRKEVSKGVLGGPCDLTNAYDFIQHTVDHGYQINAWEQGVDKHLVEKILDPSYLSREKSMFKGLKTILENFGLCSRAWVGEAGGAYNSGHNLVANAFVFSFWNEKFQGPAFFNIRHGEKQK</sequence>
<dbReference type="GO" id="GO:0009505">
    <property type="term" value="C:plant-type cell wall"/>
    <property type="evidence" value="ECO:0007669"/>
    <property type="project" value="TreeGrafter"/>
</dbReference>
<dbReference type="InterPro" id="IPR005199">
    <property type="entry name" value="Glyco_hydro_79"/>
</dbReference>
<comment type="caution">
    <text evidence="1">The sequence shown here is derived from an EMBL/GenBank/DDBJ whole genome shotgun (WGS) entry which is preliminary data.</text>
</comment>
<dbReference type="AlphaFoldDB" id="A0AA38FY55"/>
<name>A0AA38FY55_TAXCH</name>
<dbReference type="GO" id="GO:0004566">
    <property type="term" value="F:beta-glucuronidase activity"/>
    <property type="evidence" value="ECO:0007669"/>
    <property type="project" value="TreeGrafter"/>
</dbReference>
<dbReference type="GO" id="GO:0016020">
    <property type="term" value="C:membrane"/>
    <property type="evidence" value="ECO:0007669"/>
    <property type="project" value="InterPro"/>
</dbReference>
<gene>
    <name evidence="1" type="ORF">KI387_027388</name>
</gene>
<dbReference type="Proteomes" id="UP000824469">
    <property type="component" value="Unassembled WGS sequence"/>
</dbReference>
<dbReference type="EMBL" id="JAHRHJ020000006">
    <property type="protein sequence ID" value="KAH9312353.1"/>
    <property type="molecule type" value="Genomic_DNA"/>
</dbReference>
<keyword evidence="2" id="KW-1185">Reference proteome</keyword>
<evidence type="ECO:0000313" key="1">
    <source>
        <dbReference type="EMBL" id="KAH9312353.1"/>
    </source>
</evidence>
<feature type="non-terminal residue" evidence="1">
    <location>
        <position position="193"/>
    </location>
</feature>
<proteinExistence type="predicted"/>
<dbReference type="PANTHER" id="PTHR14363:SF17">
    <property type="entry name" value="HEPARANASE-LIKE PROTEIN 3"/>
    <property type="match status" value="1"/>
</dbReference>
<dbReference type="PANTHER" id="PTHR14363">
    <property type="entry name" value="HEPARANASE-RELATED"/>
    <property type="match status" value="1"/>
</dbReference>
<accession>A0AA38FY55</accession>
<dbReference type="Gene3D" id="3.20.20.80">
    <property type="entry name" value="Glycosidases"/>
    <property type="match status" value="1"/>
</dbReference>
<protein>
    <submittedName>
        <fullName evidence="1">Uncharacterized protein</fullName>
    </submittedName>
</protein>
<evidence type="ECO:0000313" key="2">
    <source>
        <dbReference type="Proteomes" id="UP000824469"/>
    </source>
</evidence>
<reference evidence="1 2" key="1">
    <citation type="journal article" date="2021" name="Nat. Plants">
        <title>The Taxus genome provides insights into paclitaxel biosynthesis.</title>
        <authorList>
            <person name="Xiong X."/>
            <person name="Gou J."/>
            <person name="Liao Q."/>
            <person name="Li Y."/>
            <person name="Zhou Q."/>
            <person name="Bi G."/>
            <person name="Li C."/>
            <person name="Du R."/>
            <person name="Wang X."/>
            <person name="Sun T."/>
            <person name="Guo L."/>
            <person name="Liang H."/>
            <person name="Lu P."/>
            <person name="Wu Y."/>
            <person name="Zhang Z."/>
            <person name="Ro D.K."/>
            <person name="Shang Y."/>
            <person name="Huang S."/>
            <person name="Yan J."/>
        </authorList>
    </citation>
    <scope>NUCLEOTIDE SEQUENCE [LARGE SCALE GENOMIC DNA]</scope>
    <source>
        <strain evidence="1">Ta-2019</strain>
    </source>
</reference>
<feature type="non-terminal residue" evidence="1">
    <location>
        <position position="1"/>
    </location>
</feature>